<gene>
    <name evidence="1" type="ORF">ENS41_07260</name>
</gene>
<dbReference type="NCBIfam" id="TIGR04183">
    <property type="entry name" value="Por_Secre_tail"/>
    <property type="match status" value="1"/>
</dbReference>
<name>A0A7C4GDS2_UNCW3</name>
<dbReference type="EMBL" id="DSUT01000152">
    <property type="protein sequence ID" value="HGK28736.1"/>
    <property type="molecule type" value="Genomic_DNA"/>
</dbReference>
<reference evidence="1" key="1">
    <citation type="journal article" date="2020" name="mSystems">
        <title>Genome- and Community-Level Interaction Insights into Carbon Utilization and Element Cycling Functions of Hydrothermarchaeota in Hydrothermal Sediment.</title>
        <authorList>
            <person name="Zhou Z."/>
            <person name="Liu Y."/>
            <person name="Xu W."/>
            <person name="Pan J."/>
            <person name="Luo Z.H."/>
            <person name="Li M."/>
        </authorList>
    </citation>
    <scope>NUCLEOTIDE SEQUENCE [LARGE SCALE GENOMIC DNA]</scope>
    <source>
        <strain evidence="1">SpSt-488</strain>
    </source>
</reference>
<proteinExistence type="predicted"/>
<protein>
    <submittedName>
        <fullName evidence="1">T9SS type A sorting domain-containing protein</fullName>
    </submittedName>
</protein>
<organism evidence="1">
    <name type="scientific">candidate division WOR-3 bacterium</name>
    <dbReference type="NCBI Taxonomy" id="2052148"/>
    <lineage>
        <taxon>Bacteria</taxon>
        <taxon>Bacteria division WOR-3</taxon>
    </lineage>
</organism>
<dbReference type="AlphaFoldDB" id="A0A7C4GDS2"/>
<sequence>MPLPVVRFRALSSETPPAPPDKRPYVLSISPSPFTRTALVRFFAPVSGKVYLRTYGLDGKLVDSQTKDVRLAEAASFRLDGTKLPSGTYVVQLVTDSGVFAQKTAVLK</sequence>
<dbReference type="InterPro" id="IPR026444">
    <property type="entry name" value="Secre_tail"/>
</dbReference>
<comment type="caution">
    <text evidence="1">The sequence shown here is derived from an EMBL/GenBank/DDBJ whole genome shotgun (WGS) entry which is preliminary data.</text>
</comment>
<evidence type="ECO:0000313" key="1">
    <source>
        <dbReference type="EMBL" id="HGK28736.1"/>
    </source>
</evidence>
<accession>A0A7C4GDS2</accession>